<evidence type="ECO:0000313" key="2">
    <source>
        <dbReference type="Proteomes" id="UP000012371"/>
    </source>
</evidence>
<proteinExistence type="predicted"/>
<accession>N1VKQ4</accession>
<dbReference type="Proteomes" id="UP000012371">
    <property type="component" value="Unassembled WGS sequence"/>
</dbReference>
<reference evidence="1" key="1">
    <citation type="submission" date="2013-03" db="EMBL/GenBank/DDBJ databases">
        <authorList>
            <person name="Harkins D.M."/>
            <person name="Durkin A.S."/>
            <person name="Brinkac L.M."/>
            <person name="Haft D.H."/>
            <person name="Selengut J.D."/>
            <person name="Sanka R."/>
            <person name="DePew J."/>
            <person name="Purushe J."/>
            <person name="Hartskeerl R.A."/>
            <person name="Ahmed A."/>
            <person name="van der Linden H."/>
            <person name="Goris M.G.A."/>
            <person name="Vinetz J.M."/>
            <person name="Sutton G.G."/>
            <person name="Nierman W.C."/>
            <person name="Fouts D.E."/>
        </authorList>
    </citation>
    <scope>NUCLEOTIDE SEQUENCE [LARGE SCALE GENOMIC DNA]</scope>
    <source>
        <strain evidence="1">LT 11-33</strain>
    </source>
</reference>
<sequence>MPERNLPKAERGRSPEAKWVAAVMRSFSILVIKKLFRKEVSVLVKK</sequence>
<name>N1VKQ4_9LEPT</name>
<dbReference type="AlphaFoldDB" id="N1VKQ4"/>
<comment type="caution">
    <text evidence="1">The sequence shown here is derived from an EMBL/GenBank/DDBJ whole genome shotgun (WGS) entry which is preliminary data.</text>
</comment>
<protein>
    <submittedName>
        <fullName evidence="1">Uncharacterized protein</fullName>
    </submittedName>
</protein>
<gene>
    <name evidence="1" type="ORF">LEP1GSC203_0747</name>
</gene>
<dbReference type="EMBL" id="AOGW02000017">
    <property type="protein sequence ID" value="EMY60289.1"/>
    <property type="molecule type" value="Genomic_DNA"/>
</dbReference>
<evidence type="ECO:0000313" key="1">
    <source>
        <dbReference type="EMBL" id="EMY60289.1"/>
    </source>
</evidence>
<keyword evidence="2" id="KW-1185">Reference proteome</keyword>
<organism evidence="1 2">
    <name type="scientific">Leptospira terpstrae serovar Hualin str. LT 11-33 = ATCC 700639</name>
    <dbReference type="NCBI Taxonomy" id="1257025"/>
    <lineage>
        <taxon>Bacteria</taxon>
        <taxon>Pseudomonadati</taxon>
        <taxon>Spirochaetota</taxon>
        <taxon>Spirochaetia</taxon>
        <taxon>Leptospirales</taxon>
        <taxon>Leptospiraceae</taxon>
        <taxon>Leptospira</taxon>
    </lineage>
</organism>